<evidence type="ECO:0000313" key="15">
    <source>
        <dbReference type="EMBL" id="OGL53033.1"/>
    </source>
</evidence>
<evidence type="ECO:0000256" key="4">
    <source>
        <dbReference type="ARBA" id="ARBA00012173"/>
    </source>
</evidence>
<dbReference type="SUPFAM" id="SSF46977">
    <property type="entry name" value="Succinate dehydrogenase/fumarate reductase flavoprotein C-terminal domain"/>
    <property type="match status" value="1"/>
</dbReference>
<dbReference type="SUPFAM" id="SSF51905">
    <property type="entry name" value="FAD/NAD(P)-binding domain"/>
    <property type="match status" value="1"/>
</dbReference>
<dbReference type="AlphaFoldDB" id="A0A1F7SGW3"/>
<evidence type="ECO:0000256" key="11">
    <source>
        <dbReference type="RuleBase" id="RU362049"/>
    </source>
</evidence>
<evidence type="ECO:0000256" key="8">
    <source>
        <dbReference type="ARBA" id="ARBA00023002"/>
    </source>
</evidence>
<dbReference type="InterPro" id="IPR005288">
    <property type="entry name" value="NadB"/>
</dbReference>
<proteinExistence type="inferred from homology"/>
<dbReference type="PANTHER" id="PTHR42716:SF2">
    <property type="entry name" value="L-ASPARTATE OXIDASE, CHLOROPLASTIC"/>
    <property type="match status" value="1"/>
</dbReference>
<gene>
    <name evidence="15" type="ORF">A3G31_09000</name>
</gene>
<feature type="domain" description="FAD-dependent oxidoreductase 2 FAD-binding" evidence="13">
    <location>
        <begin position="4"/>
        <end position="390"/>
    </location>
</feature>
<dbReference type="SUPFAM" id="SSF56425">
    <property type="entry name" value="Succinate dehydrogenase/fumarate reductase flavoprotein, catalytic domain"/>
    <property type="match status" value="1"/>
</dbReference>
<dbReference type="Gene3D" id="3.90.700.10">
    <property type="entry name" value="Succinate dehydrogenase/fumarate reductase flavoprotein, catalytic domain"/>
    <property type="match status" value="1"/>
</dbReference>
<evidence type="ECO:0000256" key="3">
    <source>
        <dbReference type="ARBA" id="ARBA00008562"/>
    </source>
</evidence>
<sequence>MATDLLIIGCGIAGCSAALEAARQGLSVLMITKSKEPEESNTFHAQGGIIYKGRNDSEKLLMKDLMRAGAGLCKYNAIDVLSGKGPVLVEKILMKELKVNFDRTSRDELHLTEEGAHSIPRIIHAEDLTGKAIELAFIKGIKKYKNITVKTSLSAIDLLTLSHHSLNPLDIYKEPTCAGAYVFDQTANKVFPVMAKETLLATGGIGRLYLHTTNPKGARGDGIAMAYRAGARIQNMEYIQFHPTALYHPDGERFLLSESMRGEGARLINKKGESFMDKYHKLGSLAPRDIVARGIHEEMLQDGSECVFLDISHKKAEWIKKRFPNIYKKCLEFKIDITKQPIPVVPAAHYSCGGIVVDTEGRTSIKRLRAAGEVACSGIHGANRLASSSLLEGLVWGTLAGESIAREVKEMKIDFPKISAWKYEKEEADPALILQDWLTIRHTMWNYVGLVRTTKRLARAEKILTELQSEIEEFYRYSVLSDDLIGLRNGIQASLVILQAAKVNRKSRGCHYRKD</sequence>
<feature type="domain" description="Fumarate reductase/succinate dehydrogenase flavoprotein-like C-terminal" evidence="14">
    <location>
        <begin position="440"/>
        <end position="515"/>
    </location>
</feature>
<comment type="subcellular location">
    <subcellularLocation>
        <location evidence="11">Cytoplasm</location>
    </subcellularLocation>
</comment>
<comment type="similarity">
    <text evidence="3 11">Belongs to the FAD-dependent oxidoreductase 2 family. NadB subfamily.</text>
</comment>
<comment type="pathway">
    <text evidence="2 11">Cofactor biosynthesis; NAD(+) biosynthesis; iminoaspartate from L-aspartate (oxidase route): step 1/1.</text>
</comment>
<evidence type="ECO:0000256" key="9">
    <source>
        <dbReference type="ARBA" id="ARBA00048305"/>
    </source>
</evidence>
<dbReference type="Gene3D" id="3.50.50.60">
    <property type="entry name" value="FAD/NAD(P)-binding domain"/>
    <property type="match status" value="1"/>
</dbReference>
<dbReference type="GO" id="GO:0008734">
    <property type="term" value="F:L-aspartate oxidase activity"/>
    <property type="evidence" value="ECO:0007669"/>
    <property type="project" value="UniProtKB-UniRule"/>
</dbReference>
<dbReference type="PANTHER" id="PTHR42716">
    <property type="entry name" value="L-ASPARTATE OXIDASE"/>
    <property type="match status" value="1"/>
</dbReference>
<evidence type="ECO:0000256" key="7">
    <source>
        <dbReference type="ARBA" id="ARBA00022827"/>
    </source>
</evidence>
<keyword evidence="8 11" id="KW-0560">Oxidoreductase</keyword>
<organism evidence="15 16">
    <name type="scientific">Candidatus Schekmanbacteria bacterium RIFCSPLOWO2_12_FULL_38_15</name>
    <dbReference type="NCBI Taxonomy" id="1817883"/>
    <lineage>
        <taxon>Bacteria</taxon>
        <taxon>Candidatus Schekmaniibacteriota</taxon>
    </lineage>
</organism>
<comment type="caution">
    <text evidence="15">The sequence shown here is derived from an EMBL/GenBank/DDBJ whole genome shotgun (WGS) entry which is preliminary data.</text>
</comment>
<evidence type="ECO:0000256" key="10">
    <source>
        <dbReference type="NCBIfam" id="TIGR00551"/>
    </source>
</evidence>
<evidence type="ECO:0000313" key="16">
    <source>
        <dbReference type="Proteomes" id="UP000178082"/>
    </source>
</evidence>
<feature type="coiled-coil region" evidence="12">
    <location>
        <begin position="450"/>
        <end position="477"/>
    </location>
</feature>
<evidence type="ECO:0000256" key="2">
    <source>
        <dbReference type="ARBA" id="ARBA00004950"/>
    </source>
</evidence>
<keyword evidence="12" id="KW-0175">Coiled coil</keyword>
<dbReference type="EMBL" id="MGDI01000028">
    <property type="protein sequence ID" value="OGL53033.1"/>
    <property type="molecule type" value="Genomic_DNA"/>
</dbReference>
<dbReference type="GO" id="GO:0009435">
    <property type="term" value="P:NAD+ biosynthetic process"/>
    <property type="evidence" value="ECO:0007669"/>
    <property type="project" value="UniProtKB-UniPathway"/>
</dbReference>
<dbReference type="PRINTS" id="PR00368">
    <property type="entry name" value="FADPNR"/>
</dbReference>
<dbReference type="Pfam" id="PF02910">
    <property type="entry name" value="Succ_DH_flav_C"/>
    <property type="match status" value="1"/>
</dbReference>
<dbReference type="GO" id="GO:0005737">
    <property type="term" value="C:cytoplasm"/>
    <property type="evidence" value="ECO:0007669"/>
    <property type="project" value="UniProtKB-SubCell"/>
</dbReference>
<evidence type="ECO:0000256" key="1">
    <source>
        <dbReference type="ARBA" id="ARBA00001974"/>
    </source>
</evidence>
<name>A0A1F7SGW3_9BACT</name>
<evidence type="ECO:0000256" key="6">
    <source>
        <dbReference type="ARBA" id="ARBA00022642"/>
    </source>
</evidence>
<evidence type="ECO:0000256" key="12">
    <source>
        <dbReference type="SAM" id="Coils"/>
    </source>
</evidence>
<dbReference type="InterPro" id="IPR036188">
    <property type="entry name" value="FAD/NAD-bd_sf"/>
</dbReference>
<keyword evidence="6 11" id="KW-0662">Pyridine nucleotide biosynthesis</keyword>
<evidence type="ECO:0000259" key="13">
    <source>
        <dbReference type="Pfam" id="PF00890"/>
    </source>
</evidence>
<dbReference type="UniPathway" id="UPA00253">
    <property type="reaction ID" value="UER00326"/>
</dbReference>
<reference evidence="15 16" key="1">
    <citation type="journal article" date="2016" name="Nat. Commun.">
        <title>Thousands of microbial genomes shed light on interconnected biogeochemical processes in an aquifer system.</title>
        <authorList>
            <person name="Anantharaman K."/>
            <person name="Brown C.T."/>
            <person name="Hug L.A."/>
            <person name="Sharon I."/>
            <person name="Castelle C.J."/>
            <person name="Probst A.J."/>
            <person name="Thomas B.C."/>
            <person name="Singh A."/>
            <person name="Wilkins M.J."/>
            <person name="Karaoz U."/>
            <person name="Brodie E.L."/>
            <person name="Williams K.H."/>
            <person name="Hubbard S.S."/>
            <person name="Banfield J.F."/>
        </authorList>
    </citation>
    <scope>NUCLEOTIDE SEQUENCE [LARGE SCALE GENOMIC DNA]</scope>
</reference>
<dbReference type="EC" id="1.4.3.16" evidence="4 10"/>
<dbReference type="InterPro" id="IPR037099">
    <property type="entry name" value="Fum_R/Succ_DH_flav-like_C_sf"/>
</dbReference>
<evidence type="ECO:0000259" key="14">
    <source>
        <dbReference type="Pfam" id="PF02910"/>
    </source>
</evidence>
<keyword evidence="7 11" id="KW-0274">FAD</keyword>
<comment type="cofactor">
    <cofactor evidence="1 11">
        <name>FAD</name>
        <dbReference type="ChEBI" id="CHEBI:57692"/>
    </cofactor>
</comment>
<keyword evidence="5 11" id="KW-0285">Flavoprotein</keyword>
<protein>
    <recommendedName>
        <fullName evidence="4 10">L-aspartate oxidase</fullName>
        <ecNumber evidence="4 10">1.4.3.16</ecNumber>
    </recommendedName>
</protein>
<dbReference type="Gene3D" id="1.20.58.100">
    <property type="entry name" value="Fumarate reductase/succinate dehydrogenase flavoprotein-like, C-terminal domain"/>
    <property type="match status" value="1"/>
</dbReference>
<accession>A0A1F7SGW3</accession>
<dbReference type="NCBIfam" id="TIGR00551">
    <property type="entry name" value="nadB"/>
    <property type="match status" value="1"/>
</dbReference>
<dbReference type="Proteomes" id="UP000178082">
    <property type="component" value="Unassembled WGS sequence"/>
</dbReference>
<comment type="function">
    <text evidence="11">Catalyzes the oxidation of L-aspartate to iminoaspartate.</text>
</comment>
<dbReference type="STRING" id="1817883.A3G31_09000"/>
<dbReference type="InterPro" id="IPR003953">
    <property type="entry name" value="FAD-dep_OxRdtase_2_FAD-bd"/>
</dbReference>
<dbReference type="FunFam" id="3.90.700.10:FF:000002">
    <property type="entry name" value="L-aspartate oxidase"/>
    <property type="match status" value="1"/>
</dbReference>
<dbReference type="InterPro" id="IPR015939">
    <property type="entry name" value="Fum_Rdtase/Succ_DH_flav-like_C"/>
</dbReference>
<dbReference type="Pfam" id="PF00890">
    <property type="entry name" value="FAD_binding_2"/>
    <property type="match status" value="1"/>
</dbReference>
<evidence type="ECO:0000256" key="5">
    <source>
        <dbReference type="ARBA" id="ARBA00022630"/>
    </source>
</evidence>
<dbReference type="InterPro" id="IPR027477">
    <property type="entry name" value="Succ_DH/fumarate_Rdtase_cat_sf"/>
</dbReference>
<comment type="catalytic activity">
    <reaction evidence="9">
        <text>L-aspartate + O2 = iminosuccinate + H2O2</text>
        <dbReference type="Rhea" id="RHEA:25876"/>
        <dbReference type="ChEBI" id="CHEBI:15379"/>
        <dbReference type="ChEBI" id="CHEBI:16240"/>
        <dbReference type="ChEBI" id="CHEBI:29991"/>
        <dbReference type="ChEBI" id="CHEBI:77875"/>
        <dbReference type="EC" id="1.4.3.16"/>
    </reaction>
    <physiologicalReaction direction="left-to-right" evidence="9">
        <dbReference type="Rhea" id="RHEA:25877"/>
    </physiologicalReaction>
</comment>